<gene>
    <name evidence="1" type="ORF">SAMIE_1015790</name>
</gene>
<evidence type="ECO:0000313" key="2">
    <source>
        <dbReference type="Proteomes" id="UP000279959"/>
    </source>
</evidence>
<evidence type="ECO:0000313" key="1">
    <source>
        <dbReference type="EMBL" id="BBD98078.1"/>
    </source>
</evidence>
<dbReference type="AlphaFoldDB" id="A0A494W4H9"/>
<organism evidence="1 2">
    <name type="scientific">Sphingobium amiense</name>
    <dbReference type="NCBI Taxonomy" id="135719"/>
    <lineage>
        <taxon>Bacteria</taxon>
        <taxon>Pseudomonadati</taxon>
        <taxon>Pseudomonadota</taxon>
        <taxon>Alphaproteobacteria</taxon>
        <taxon>Sphingomonadales</taxon>
        <taxon>Sphingomonadaceae</taxon>
        <taxon>Sphingobium</taxon>
    </lineage>
</organism>
<protein>
    <submittedName>
        <fullName evidence="1">Uncharacterized protein</fullName>
    </submittedName>
</protein>
<dbReference type="Proteomes" id="UP000279959">
    <property type="component" value="Chromosome"/>
</dbReference>
<dbReference type="KEGG" id="sami:SAMIE_1015790"/>
<dbReference type="RefSeq" id="WP_066700155.1">
    <property type="nucleotide sequence ID" value="NZ_AP018664.1"/>
</dbReference>
<accession>A0A494W4H9</accession>
<keyword evidence="2" id="KW-1185">Reference proteome</keyword>
<dbReference type="EMBL" id="AP018664">
    <property type="protein sequence ID" value="BBD98078.1"/>
    <property type="molecule type" value="Genomic_DNA"/>
</dbReference>
<name>A0A494W4H9_9SPHN</name>
<sequence length="349" mass="37004">MTDSLEAALEEMKRAVAICAAKGGQSHGMTLDQVEVEALAAYFEREKAAMTGASTDAAPVAGVSADLLTKAVGDITAALIMAGQQNKVSEWTAPYVAAINEHDAHPPVPDAAGEDAALLADANSWYSQEQTDEIARIIAEGYHGHPWWWKDVFDDGADQTAARLREEDCSVANNVIAALAQPPAAEPVKAIALGRKLDAEDGGYPAPAAEPAPATFANVTVSHGPCQHRWAHAPTVGYYQCIDCLERHEHGSDMYRQIEASFATGNGGEGRSLTVPVLNPIYAEDHPLLAPIIEKRARAAGNFSPEFSGQRGEDFDRGLLCAFEAVNGELQRMTTALASKPGGEGDDGE</sequence>
<proteinExistence type="predicted"/>
<reference evidence="1 2" key="1">
    <citation type="submission" date="2018-05" db="EMBL/GenBank/DDBJ databases">
        <title>Complete Genome Sequence of the Nonylphenol-Degrading Bacterium Sphingobium amiense DSM 16289T.</title>
        <authorList>
            <person name="Ootsuka M."/>
            <person name="Nishizawa T."/>
            <person name="Ohta H."/>
        </authorList>
    </citation>
    <scope>NUCLEOTIDE SEQUENCE [LARGE SCALE GENOMIC DNA]</scope>
    <source>
        <strain evidence="1 2">DSM 16289</strain>
    </source>
</reference>